<feature type="compositionally biased region" description="Low complexity" evidence="1">
    <location>
        <begin position="243"/>
        <end position="253"/>
    </location>
</feature>
<accession>A0A317X1T2</accession>
<feature type="compositionally biased region" description="Low complexity" evidence="1">
    <location>
        <begin position="106"/>
        <end position="119"/>
    </location>
</feature>
<feature type="compositionally biased region" description="Basic and acidic residues" evidence="1">
    <location>
        <begin position="25"/>
        <end position="36"/>
    </location>
</feature>
<evidence type="ECO:0000256" key="1">
    <source>
        <dbReference type="SAM" id="MobiDB-lite"/>
    </source>
</evidence>
<dbReference type="AlphaFoldDB" id="A0A317X1T2"/>
<comment type="caution">
    <text evidence="3">The sequence shown here is derived from an EMBL/GenBank/DDBJ whole genome shotgun (WGS) entry which is preliminary data.</text>
</comment>
<sequence>MHTAALLFALSLSAHAIPVFQPRGNDTDTLERRDPDNLPYKVVDVAGPTTPVVETITITQSPSSSSTPYPSWTLEPTASGSPFERHEANDSNKRAFRRFGSIADASSSSNNNNSSSNNSTDARAIIPRSNDTASPSEVVARGHHNETEHALHARGNSSAEVVARTEDAADLSERFTLNSRGSVHNETGHGHGRHARSNETEEVFARSAHNETAHGHHARSNETEEVFAHSAHNETAHGHHARSNSNSNSNSTSEVFSRAHNETAHALHARSNETAEVFARGNDTISKIATRGLNVTSRELNSTKVSEPMARALTEDAAVIDKHANSTDHTVKALGARSSNGTASIQARNETASDI</sequence>
<feature type="compositionally biased region" description="Basic and acidic residues" evidence="1">
    <location>
        <begin position="257"/>
        <end position="273"/>
    </location>
</feature>
<feature type="signal peptide" evidence="2">
    <location>
        <begin position="1"/>
        <end position="16"/>
    </location>
</feature>
<dbReference type="VEuPathDB" id="FungiDB:BO70DRAFT_12922"/>
<feature type="region of interest" description="Disordered" evidence="1">
    <location>
        <begin position="102"/>
        <end position="126"/>
    </location>
</feature>
<evidence type="ECO:0000313" key="3">
    <source>
        <dbReference type="EMBL" id="PWY92513.1"/>
    </source>
</evidence>
<protein>
    <submittedName>
        <fullName evidence="3">Uncharacterized protein</fullName>
    </submittedName>
</protein>
<gene>
    <name evidence="3" type="ORF">BO70DRAFT_12922</name>
</gene>
<feature type="region of interest" description="Disordered" evidence="1">
    <location>
        <begin position="233"/>
        <end position="273"/>
    </location>
</feature>
<feature type="chain" id="PRO_5016390463" evidence="2">
    <location>
        <begin position="17"/>
        <end position="355"/>
    </location>
</feature>
<dbReference type="EMBL" id="MSFL01000001">
    <property type="protein sequence ID" value="PWY92513.1"/>
    <property type="molecule type" value="Genomic_DNA"/>
</dbReference>
<reference evidence="3 4" key="1">
    <citation type="submission" date="2016-12" db="EMBL/GenBank/DDBJ databases">
        <title>The genomes of Aspergillus section Nigri reveals drivers in fungal speciation.</title>
        <authorList>
            <consortium name="DOE Joint Genome Institute"/>
            <person name="Vesth T.C."/>
            <person name="Nybo J."/>
            <person name="Theobald S."/>
            <person name="Brandl J."/>
            <person name="Frisvad J.C."/>
            <person name="Nielsen K.F."/>
            <person name="Lyhne E.K."/>
            <person name="Kogle M.E."/>
            <person name="Kuo A."/>
            <person name="Riley R."/>
            <person name="Clum A."/>
            <person name="Nolan M."/>
            <person name="Lipzen A."/>
            <person name="Salamov A."/>
            <person name="Henrissat B."/>
            <person name="Wiebenga A."/>
            <person name="De Vries R.P."/>
            <person name="Grigoriev I.V."/>
            <person name="Mortensen U.H."/>
            <person name="Andersen M.R."/>
            <person name="Baker S.E."/>
        </authorList>
    </citation>
    <scope>NUCLEOTIDE SEQUENCE [LARGE SCALE GENOMIC DNA]</scope>
    <source>
        <strain evidence="3 4">CBS 117.55</strain>
    </source>
</reference>
<feature type="region of interest" description="Disordered" evidence="1">
    <location>
        <begin position="57"/>
        <end position="90"/>
    </location>
</feature>
<dbReference type="STRING" id="1448321.A0A317X1T2"/>
<evidence type="ECO:0000256" key="2">
    <source>
        <dbReference type="SAM" id="SignalP"/>
    </source>
</evidence>
<dbReference type="RefSeq" id="XP_025404252.1">
    <property type="nucleotide sequence ID" value="XM_025538009.1"/>
</dbReference>
<evidence type="ECO:0000313" key="4">
    <source>
        <dbReference type="Proteomes" id="UP000247233"/>
    </source>
</evidence>
<organism evidence="3 4">
    <name type="scientific">Aspergillus heteromorphus CBS 117.55</name>
    <dbReference type="NCBI Taxonomy" id="1448321"/>
    <lineage>
        <taxon>Eukaryota</taxon>
        <taxon>Fungi</taxon>
        <taxon>Dikarya</taxon>
        <taxon>Ascomycota</taxon>
        <taxon>Pezizomycotina</taxon>
        <taxon>Eurotiomycetes</taxon>
        <taxon>Eurotiomycetidae</taxon>
        <taxon>Eurotiales</taxon>
        <taxon>Aspergillaceae</taxon>
        <taxon>Aspergillus</taxon>
        <taxon>Aspergillus subgen. Circumdati</taxon>
    </lineage>
</organism>
<feature type="compositionally biased region" description="Low complexity" evidence="1">
    <location>
        <begin position="57"/>
        <end position="73"/>
    </location>
</feature>
<feature type="region of interest" description="Disordered" evidence="1">
    <location>
        <begin position="173"/>
        <end position="202"/>
    </location>
</feature>
<feature type="region of interest" description="Disordered" evidence="1">
    <location>
        <begin position="21"/>
        <end position="41"/>
    </location>
</feature>
<proteinExistence type="predicted"/>
<dbReference type="GeneID" id="37060246"/>
<dbReference type="OrthoDB" id="4490287at2759"/>
<dbReference type="Proteomes" id="UP000247233">
    <property type="component" value="Unassembled WGS sequence"/>
</dbReference>
<keyword evidence="4" id="KW-1185">Reference proteome</keyword>
<name>A0A317X1T2_9EURO</name>
<feature type="compositionally biased region" description="Polar residues" evidence="1">
    <location>
        <begin position="175"/>
        <end position="185"/>
    </location>
</feature>
<keyword evidence="2" id="KW-0732">Signal</keyword>